<dbReference type="AlphaFoldDB" id="A0A9D1LBL2"/>
<organism evidence="2 3">
    <name type="scientific">Candidatus Egerieisoma faecipullorum</name>
    <dbReference type="NCBI Taxonomy" id="2840963"/>
    <lineage>
        <taxon>Bacteria</taxon>
        <taxon>Bacillati</taxon>
        <taxon>Bacillota</taxon>
        <taxon>Clostridia</taxon>
        <taxon>Eubacteriales</taxon>
        <taxon>Clostridiaceae</taxon>
        <taxon>Clostridiaceae incertae sedis</taxon>
        <taxon>Candidatus Egerieisoma</taxon>
    </lineage>
</organism>
<feature type="signal peptide" evidence="1">
    <location>
        <begin position="1"/>
        <end position="32"/>
    </location>
</feature>
<comment type="caution">
    <text evidence="2">The sequence shown here is derived from an EMBL/GenBank/DDBJ whole genome shotgun (WGS) entry which is preliminary data.</text>
</comment>
<dbReference type="EMBL" id="DVMM01000202">
    <property type="protein sequence ID" value="HIU30427.1"/>
    <property type="molecule type" value="Genomic_DNA"/>
</dbReference>
<feature type="chain" id="PRO_5038481928" evidence="1">
    <location>
        <begin position="33"/>
        <end position="657"/>
    </location>
</feature>
<evidence type="ECO:0000313" key="3">
    <source>
        <dbReference type="Proteomes" id="UP000824089"/>
    </source>
</evidence>
<evidence type="ECO:0000313" key="2">
    <source>
        <dbReference type="EMBL" id="HIU30427.1"/>
    </source>
</evidence>
<proteinExistence type="predicted"/>
<sequence length="657" mass="73882">MKRRNCIRSFMVFCFTAALLCNPAFFPPAVKAQNGLYEWLDTVSYTPEYDFSNTSLSFYAKEENIALSNRGFLLFDGNTLSVRRNSSASIGGSAYLGDEYGLAGGTVSFDALVEPSSQLTAGVRCISPNADPYDKGIFFTFTDGAVILSIPSADYTLTLGGGVDLASAKKIEIRDSVDEIALLIEGAPYASVLYQENGSLRVVDAAGNSLGGLEETGVYAAGYWNIELERGESTVWIDNLKFHYTQISQALPEREQREVSYRNWVATDDLGRTTAMGSQTSAPKEQKYVGIFYFLCVTGAGIHVQDNTKIYLESGVDGLKNYLKQNGGEAYWAEPYFGYYRNTDTWVYRKHAYMLEAAGVDFVFLDISNSETFDEAHLALFDTWLQIRKEGGQTPQICFLTGDNEGRLESHMKRLLRTVYSEKNYSKYEELFFLWEGKPLIFGNTANLSDEMKQTLENFTVRGCWAWQDRDGYWSWLQEVKYNEETGEYYMDPGRDPDGNFEQLAVAMGHHPSTSKGRSFVKGVQPNNGKNDFEFSSDTARLGLGFASQFELAIELDPQVIMITGWNEWIAGLPRDPSYTHFANTDVDGYMYIDQFNPEFSRDGEPMKLRDGVGFGDNYYYQMVDYIRKFKGIESEELAGGQTAIDIHGELSQWDGV</sequence>
<dbReference type="Proteomes" id="UP000824089">
    <property type="component" value="Unassembled WGS sequence"/>
</dbReference>
<gene>
    <name evidence="2" type="ORF">IAD50_09065</name>
</gene>
<feature type="non-terminal residue" evidence="2">
    <location>
        <position position="657"/>
    </location>
</feature>
<dbReference type="Gene3D" id="3.20.20.80">
    <property type="entry name" value="Glycosidases"/>
    <property type="match status" value="1"/>
</dbReference>
<protein>
    <submittedName>
        <fullName evidence="2">Uncharacterized protein</fullName>
    </submittedName>
</protein>
<reference evidence="2" key="1">
    <citation type="submission" date="2020-10" db="EMBL/GenBank/DDBJ databases">
        <authorList>
            <person name="Gilroy R."/>
        </authorList>
    </citation>
    <scope>NUCLEOTIDE SEQUENCE</scope>
    <source>
        <strain evidence="2">CHK195-4489</strain>
    </source>
</reference>
<accession>A0A9D1LBL2</accession>
<evidence type="ECO:0000256" key="1">
    <source>
        <dbReference type="SAM" id="SignalP"/>
    </source>
</evidence>
<keyword evidence="1" id="KW-0732">Signal</keyword>
<reference evidence="2" key="2">
    <citation type="journal article" date="2021" name="PeerJ">
        <title>Extensive microbial diversity within the chicken gut microbiome revealed by metagenomics and culture.</title>
        <authorList>
            <person name="Gilroy R."/>
            <person name="Ravi A."/>
            <person name="Getino M."/>
            <person name="Pursley I."/>
            <person name="Horton D.L."/>
            <person name="Alikhan N.F."/>
            <person name="Baker D."/>
            <person name="Gharbi K."/>
            <person name="Hall N."/>
            <person name="Watson M."/>
            <person name="Adriaenssens E.M."/>
            <person name="Foster-Nyarko E."/>
            <person name="Jarju S."/>
            <person name="Secka A."/>
            <person name="Antonio M."/>
            <person name="Oren A."/>
            <person name="Chaudhuri R.R."/>
            <person name="La Ragione R."/>
            <person name="Hildebrand F."/>
            <person name="Pallen M.J."/>
        </authorList>
    </citation>
    <scope>NUCLEOTIDE SEQUENCE</scope>
    <source>
        <strain evidence="2">CHK195-4489</strain>
    </source>
</reference>
<name>A0A9D1LBL2_9CLOT</name>